<dbReference type="EMBL" id="CP023323">
    <property type="protein sequence ID" value="ATY60244.1"/>
    <property type="molecule type" value="Genomic_DNA"/>
</dbReference>
<dbReference type="Pfam" id="PF01425">
    <property type="entry name" value="Amidase"/>
    <property type="match status" value="1"/>
</dbReference>
<gene>
    <name evidence="5" type="ORF">A9K55_006595</name>
</gene>
<keyword evidence="2" id="KW-0378">Hydrolase</keyword>
<dbReference type="SUPFAM" id="SSF75304">
    <property type="entry name" value="Amidase signature (AS) enzymes"/>
    <property type="match status" value="1"/>
</dbReference>
<dbReference type="AlphaFoldDB" id="A0A2H4SAV2"/>
<sequence>MSGVVRAPLHGLPVSLKDCFKIVGTDGCTAFANQPTLACKETELTRIMRKSGAILFCKMNVPLALMSGEPCQTFNAIYGYTNNPYNRNLSSGGSFGGESALLALRRSSAWARILVARFFLDDGTVRPLPPVTRALLQTKALEKAGHTVIEYQIHDPLYLDGFKSALYRTATADALHKIISRMQEPWPRGYEGLARLVESSNSGGQGWDGERPEGPFEGCTTVSQLWEAQAKQTKFAKRMLTAWGETRPRTGTGREMDALLMPTSPWPASKRRVGNGSSGELDGILMQYSYRFQFSYDNYTSSYMKCTRLLRDDDSGHARLSLTADAKPEREAPSDLEARISPDCKSIPSAWHSCEAYTAELTQPSAGHFQQSQTSADVTLQS</sequence>
<feature type="compositionally biased region" description="Basic and acidic residues" evidence="3">
    <location>
        <begin position="246"/>
        <end position="257"/>
    </location>
</feature>
<evidence type="ECO:0000256" key="2">
    <source>
        <dbReference type="ARBA" id="ARBA00022801"/>
    </source>
</evidence>
<evidence type="ECO:0000256" key="3">
    <source>
        <dbReference type="SAM" id="MobiDB-lite"/>
    </source>
</evidence>
<dbReference type="PANTHER" id="PTHR46072:SF11">
    <property type="entry name" value="AMIDASE-RELATED"/>
    <property type="match status" value="1"/>
</dbReference>
<dbReference type="PANTHER" id="PTHR46072">
    <property type="entry name" value="AMIDASE-RELATED-RELATED"/>
    <property type="match status" value="1"/>
</dbReference>
<protein>
    <submittedName>
        <fullName evidence="5">Uracil-DNA glycosylase</fullName>
    </submittedName>
</protein>
<reference evidence="5 6" key="1">
    <citation type="journal article" date="2017" name="BMC Genomics">
        <title>Chromosome level assembly and secondary metabolite potential of the parasitic fungus Cordyceps militaris.</title>
        <authorList>
            <person name="Kramer G.J."/>
            <person name="Nodwell J.R."/>
        </authorList>
    </citation>
    <scope>NUCLEOTIDE SEQUENCE [LARGE SCALE GENOMIC DNA]</scope>
    <source>
        <strain evidence="5 6">ATCC 34164</strain>
    </source>
</reference>
<dbReference type="InterPro" id="IPR023631">
    <property type="entry name" value="Amidase_dom"/>
</dbReference>
<accession>A0A2H4SAV2</accession>
<evidence type="ECO:0000313" key="5">
    <source>
        <dbReference type="EMBL" id="ATY60244.1"/>
    </source>
</evidence>
<evidence type="ECO:0000256" key="1">
    <source>
        <dbReference type="ARBA" id="ARBA00009199"/>
    </source>
</evidence>
<organism evidence="5 6">
    <name type="scientific">Cordyceps militaris</name>
    <name type="common">Caterpillar fungus</name>
    <name type="synonym">Clavaria militaris</name>
    <dbReference type="NCBI Taxonomy" id="73501"/>
    <lineage>
        <taxon>Eukaryota</taxon>
        <taxon>Fungi</taxon>
        <taxon>Dikarya</taxon>
        <taxon>Ascomycota</taxon>
        <taxon>Pezizomycotina</taxon>
        <taxon>Sordariomycetes</taxon>
        <taxon>Hypocreomycetidae</taxon>
        <taxon>Hypocreales</taxon>
        <taxon>Cordycipitaceae</taxon>
        <taxon>Cordyceps</taxon>
    </lineage>
</organism>
<feature type="region of interest" description="Disordered" evidence="3">
    <location>
        <begin position="246"/>
        <end position="274"/>
    </location>
</feature>
<feature type="domain" description="Amidase" evidence="4">
    <location>
        <begin position="6"/>
        <end position="105"/>
    </location>
</feature>
<dbReference type="VEuPathDB" id="FungiDB:A9K55_006595"/>
<name>A0A2H4SAV2_CORMI</name>
<dbReference type="GO" id="GO:0016787">
    <property type="term" value="F:hydrolase activity"/>
    <property type="evidence" value="ECO:0007669"/>
    <property type="project" value="UniProtKB-KW"/>
</dbReference>
<evidence type="ECO:0000259" key="4">
    <source>
        <dbReference type="Pfam" id="PF01425"/>
    </source>
</evidence>
<dbReference type="InterPro" id="IPR036928">
    <property type="entry name" value="AS_sf"/>
</dbReference>
<dbReference type="Proteomes" id="UP000323067">
    <property type="component" value="Chromosome vi"/>
</dbReference>
<dbReference type="Gene3D" id="3.90.1300.10">
    <property type="entry name" value="Amidase signature (AS) domain"/>
    <property type="match status" value="2"/>
</dbReference>
<proteinExistence type="inferred from homology"/>
<feature type="compositionally biased region" description="Basic and acidic residues" evidence="3">
    <location>
        <begin position="326"/>
        <end position="341"/>
    </location>
</feature>
<evidence type="ECO:0000313" key="6">
    <source>
        <dbReference type="Proteomes" id="UP000323067"/>
    </source>
</evidence>
<feature type="region of interest" description="Disordered" evidence="3">
    <location>
        <begin position="322"/>
        <end position="341"/>
    </location>
</feature>
<comment type="similarity">
    <text evidence="1">Belongs to the amidase family.</text>
</comment>